<gene>
    <name evidence="1" type="ORF">Aory04_001149700</name>
</gene>
<protein>
    <submittedName>
        <fullName evidence="1">Unnamed protein product</fullName>
    </submittedName>
</protein>
<dbReference type="EMBL" id="BSYA01000201">
    <property type="protein sequence ID" value="GMG36469.1"/>
    <property type="molecule type" value="Genomic_DNA"/>
</dbReference>
<reference evidence="1" key="1">
    <citation type="submission" date="2023-04" db="EMBL/GenBank/DDBJ databases">
        <title>Aspergillus oryzae NBRC 4228.</title>
        <authorList>
            <person name="Ichikawa N."/>
            <person name="Sato H."/>
            <person name="Tonouchi N."/>
        </authorList>
    </citation>
    <scope>NUCLEOTIDE SEQUENCE</scope>
    <source>
        <strain evidence="1">NBRC 4228</strain>
    </source>
</reference>
<evidence type="ECO:0000313" key="1">
    <source>
        <dbReference type="EMBL" id="GMG36469.1"/>
    </source>
</evidence>
<evidence type="ECO:0000313" key="2">
    <source>
        <dbReference type="Proteomes" id="UP001165205"/>
    </source>
</evidence>
<proteinExistence type="predicted"/>
<comment type="caution">
    <text evidence="1">The sequence shown here is derived from an EMBL/GenBank/DDBJ whole genome shotgun (WGS) entry which is preliminary data.</text>
</comment>
<organism evidence="1 2">
    <name type="scientific">Aspergillus oryzae</name>
    <name type="common">Yellow koji mold</name>
    <dbReference type="NCBI Taxonomy" id="5062"/>
    <lineage>
        <taxon>Eukaryota</taxon>
        <taxon>Fungi</taxon>
        <taxon>Dikarya</taxon>
        <taxon>Ascomycota</taxon>
        <taxon>Pezizomycotina</taxon>
        <taxon>Eurotiomycetes</taxon>
        <taxon>Eurotiomycetidae</taxon>
        <taxon>Eurotiales</taxon>
        <taxon>Aspergillaceae</taxon>
        <taxon>Aspergillus</taxon>
        <taxon>Aspergillus subgen. Circumdati</taxon>
    </lineage>
</organism>
<dbReference type="Proteomes" id="UP001165205">
    <property type="component" value="Unassembled WGS sequence"/>
</dbReference>
<name>A0AAN4YWP9_ASPOZ</name>
<accession>A0AAN4YWP9</accession>
<sequence>MSFKYYEKMLAPGGDLWASTLRSRLVLDSMMLSNQIDMMSSVKKSLLWLFSALPQQECGHVIDYIRLGHVDNAFDVSKQYPCFVDA</sequence>
<dbReference type="AlphaFoldDB" id="A0AAN4YWP9"/>